<dbReference type="Gramene" id="GBG68403">
    <property type="protein sequence ID" value="GBG68403"/>
    <property type="gene ID" value="CBR_g2948"/>
</dbReference>
<feature type="chain" id="PRO_5017192563" evidence="1">
    <location>
        <begin position="20"/>
        <end position="124"/>
    </location>
</feature>
<gene>
    <name evidence="2" type="ORF">CBR_g2948</name>
</gene>
<dbReference type="PROSITE" id="PS51257">
    <property type="entry name" value="PROKAR_LIPOPROTEIN"/>
    <property type="match status" value="1"/>
</dbReference>
<comment type="caution">
    <text evidence="2">The sequence shown here is derived from an EMBL/GenBank/DDBJ whole genome shotgun (WGS) entry which is preliminary data.</text>
</comment>
<organism evidence="2 3">
    <name type="scientific">Chara braunii</name>
    <name type="common">Braun's stonewort</name>
    <dbReference type="NCBI Taxonomy" id="69332"/>
    <lineage>
        <taxon>Eukaryota</taxon>
        <taxon>Viridiplantae</taxon>
        <taxon>Streptophyta</taxon>
        <taxon>Charophyceae</taxon>
        <taxon>Charales</taxon>
        <taxon>Characeae</taxon>
        <taxon>Chara</taxon>
    </lineage>
</organism>
<proteinExistence type="predicted"/>
<keyword evidence="1" id="KW-0732">Signal</keyword>
<name>A0A388KEM2_CHABU</name>
<protein>
    <submittedName>
        <fullName evidence="2">Uncharacterized protein</fullName>
    </submittedName>
</protein>
<sequence length="124" mass="13027">MKTAMVCVLVVAMGAFVLASSVGCGASEFEFEPVFTGGNLPNAVGGLQRSFVPGAAKLVLKEDVADDSPCEAECKVEAFMCKARALYAKGTAINPSAAQVQVWEQEINKCSQALEGCHMGCSRF</sequence>
<dbReference type="AlphaFoldDB" id="A0A388KEM2"/>
<dbReference type="Proteomes" id="UP000265515">
    <property type="component" value="Unassembled WGS sequence"/>
</dbReference>
<feature type="signal peptide" evidence="1">
    <location>
        <begin position="1"/>
        <end position="19"/>
    </location>
</feature>
<evidence type="ECO:0000313" key="2">
    <source>
        <dbReference type="EMBL" id="GBG68403.1"/>
    </source>
</evidence>
<evidence type="ECO:0000256" key="1">
    <source>
        <dbReference type="SAM" id="SignalP"/>
    </source>
</evidence>
<reference evidence="2 3" key="1">
    <citation type="journal article" date="2018" name="Cell">
        <title>The Chara Genome: Secondary Complexity and Implications for Plant Terrestrialization.</title>
        <authorList>
            <person name="Nishiyama T."/>
            <person name="Sakayama H."/>
            <person name="Vries J.D."/>
            <person name="Buschmann H."/>
            <person name="Saint-Marcoux D."/>
            <person name="Ullrich K.K."/>
            <person name="Haas F.B."/>
            <person name="Vanderstraeten L."/>
            <person name="Becker D."/>
            <person name="Lang D."/>
            <person name="Vosolsobe S."/>
            <person name="Rombauts S."/>
            <person name="Wilhelmsson P.K.I."/>
            <person name="Janitza P."/>
            <person name="Kern R."/>
            <person name="Heyl A."/>
            <person name="Rumpler F."/>
            <person name="Villalobos L.I.A.C."/>
            <person name="Clay J.M."/>
            <person name="Skokan R."/>
            <person name="Toyoda A."/>
            <person name="Suzuki Y."/>
            <person name="Kagoshima H."/>
            <person name="Schijlen E."/>
            <person name="Tajeshwar N."/>
            <person name="Catarino B."/>
            <person name="Hetherington A.J."/>
            <person name="Saltykova A."/>
            <person name="Bonnot C."/>
            <person name="Breuninger H."/>
            <person name="Symeonidi A."/>
            <person name="Radhakrishnan G.V."/>
            <person name="Van Nieuwerburgh F."/>
            <person name="Deforce D."/>
            <person name="Chang C."/>
            <person name="Karol K.G."/>
            <person name="Hedrich R."/>
            <person name="Ulvskov P."/>
            <person name="Glockner G."/>
            <person name="Delwiche C.F."/>
            <person name="Petrasek J."/>
            <person name="Van de Peer Y."/>
            <person name="Friml J."/>
            <person name="Beilby M."/>
            <person name="Dolan L."/>
            <person name="Kohara Y."/>
            <person name="Sugano S."/>
            <person name="Fujiyama A."/>
            <person name="Delaux P.-M."/>
            <person name="Quint M."/>
            <person name="TheiBen G."/>
            <person name="Hagemann M."/>
            <person name="Harholt J."/>
            <person name="Dunand C."/>
            <person name="Zachgo S."/>
            <person name="Langdale J."/>
            <person name="Maumus F."/>
            <person name="Straeten D.V.D."/>
            <person name="Gould S.B."/>
            <person name="Rensing S.A."/>
        </authorList>
    </citation>
    <scope>NUCLEOTIDE SEQUENCE [LARGE SCALE GENOMIC DNA]</scope>
    <source>
        <strain evidence="2 3">S276</strain>
    </source>
</reference>
<keyword evidence="3" id="KW-1185">Reference proteome</keyword>
<accession>A0A388KEM2</accession>
<dbReference type="EMBL" id="BFEA01000100">
    <property type="protein sequence ID" value="GBG68403.1"/>
    <property type="molecule type" value="Genomic_DNA"/>
</dbReference>
<evidence type="ECO:0000313" key="3">
    <source>
        <dbReference type="Proteomes" id="UP000265515"/>
    </source>
</evidence>